<dbReference type="PANTHER" id="PTHR43394">
    <property type="entry name" value="ATP-DEPENDENT PERMEASE MDL1, MITOCHONDRIAL"/>
    <property type="match status" value="1"/>
</dbReference>
<evidence type="ECO:0000256" key="5">
    <source>
        <dbReference type="ARBA" id="ARBA00022989"/>
    </source>
</evidence>
<evidence type="ECO:0000313" key="11">
    <source>
        <dbReference type="Proteomes" id="UP001177023"/>
    </source>
</evidence>
<dbReference type="Proteomes" id="UP001177023">
    <property type="component" value="Unassembled WGS sequence"/>
</dbReference>
<feature type="domain" description="ABC transmembrane type-1" evidence="9">
    <location>
        <begin position="119"/>
        <end position="350"/>
    </location>
</feature>
<dbReference type="InterPro" id="IPR036640">
    <property type="entry name" value="ABC1_TM_sf"/>
</dbReference>
<keyword evidence="5 7" id="KW-1133">Transmembrane helix</keyword>
<keyword evidence="6 7" id="KW-0472">Membrane</keyword>
<keyword evidence="3 7" id="KW-0812">Transmembrane</keyword>
<dbReference type="PROSITE" id="PS50893">
    <property type="entry name" value="ABC_TRANSPORTER_2"/>
    <property type="match status" value="1"/>
</dbReference>
<organism evidence="10 11">
    <name type="scientific">Mesorhabditis spiculigera</name>
    <dbReference type="NCBI Taxonomy" id="96644"/>
    <lineage>
        <taxon>Eukaryota</taxon>
        <taxon>Metazoa</taxon>
        <taxon>Ecdysozoa</taxon>
        <taxon>Nematoda</taxon>
        <taxon>Chromadorea</taxon>
        <taxon>Rhabditida</taxon>
        <taxon>Rhabditina</taxon>
        <taxon>Rhabditomorpha</taxon>
        <taxon>Rhabditoidea</taxon>
        <taxon>Rhabditidae</taxon>
        <taxon>Mesorhabditinae</taxon>
        <taxon>Mesorhabditis</taxon>
    </lineage>
</organism>
<evidence type="ECO:0000256" key="3">
    <source>
        <dbReference type="ARBA" id="ARBA00022692"/>
    </source>
</evidence>
<evidence type="ECO:0000259" key="8">
    <source>
        <dbReference type="PROSITE" id="PS50893"/>
    </source>
</evidence>
<gene>
    <name evidence="10" type="ORF">MSPICULIGERA_LOCUS4612</name>
</gene>
<dbReference type="InterPro" id="IPR011527">
    <property type="entry name" value="ABC1_TM_dom"/>
</dbReference>
<dbReference type="PANTHER" id="PTHR43394:SF11">
    <property type="entry name" value="ATP-BINDING CASSETTE TRANSPORTER"/>
    <property type="match status" value="1"/>
</dbReference>
<proteinExistence type="predicted"/>
<sequence length="627" mass="70474">MLLRYPKILLLDEATSALDTKNERAIQEALDKACFGRTTLIIAHRLSTIKNADKIVVIKDGKVVETGSHQNLIQAKGAYFELVNSQVFEDPEKKEELLQKAGSLKKYYEMLGTDKKYFFFAIFMAVTEGIVPPLYGIILMQRAVAFATNDKEELLRNGHAAAWNWVYLGVFEFFRVVPRFVSIVLSSCRLAQKIRVQIFKNVLHQNGDFHDAAENTSGKIVSYLSSDVAAIKDLFGEYLGTLTKAVSSFSIGFAIAFYLEWRSASIMLFVVPFGLFHSVIIEKLMETFYREEAKSNTNSSDLLSESIENIRTVQALTLQTPLLQKYSDCLEIRRINGKKKGKYLALGSGVACSLQVTMNFFKQFFAAVFTSKYESFEPMQALRVQSSLTNCVNSGNESIKFLSIWTKAKISAEILDRFMDIENTENLLVETQKNDYSEISFDNVSFAYPEHPDDLVLKDFNAVIKSGQKIGLVGQSGSGKSTIVALLQRIYELKTGKIKIGGKEISGICWRQLRSEIAVVSQEPTLFDDTIWNNICYGLEPELVQEADLHEAAQIAGIPETEKSVQKAIDLAAFGTTCITIAHRLSTIRNCDQIYVLEKGRLVEQGNHDTLMRLQGYYARMAQPSNR</sequence>
<evidence type="ECO:0000256" key="2">
    <source>
        <dbReference type="ARBA" id="ARBA00022448"/>
    </source>
</evidence>
<keyword evidence="11" id="KW-1185">Reference proteome</keyword>
<dbReference type="SUPFAM" id="SSF90123">
    <property type="entry name" value="ABC transporter transmembrane region"/>
    <property type="match status" value="1"/>
</dbReference>
<accession>A0AA36CC15</accession>
<dbReference type="Gene3D" id="1.20.1560.10">
    <property type="entry name" value="ABC transporter type 1, transmembrane domain"/>
    <property type="match status" value="1"/>
</dbReference>
<feature type="domain" description="ABC transporter" evidence="8">
    <location>
        <begin position="439"/>
        <end position="624"/>
    </location>
</feature>
<dbReference type="GO" id="GO:0016887">
    <property type="term" value="F:ATP hydrolysis activity"/>
    <property type="evidence" value="ECO:0007669"/>
    <property type="project" value="InterPro"/>
</dbReference>
<evidence type="ECO:0000256" key="4">
    <source>
        <dbReference type="ARBA" id="ARBA00022737"/>
    </source>
</evidence>
<dbReference type="GO" id="GO:0016020">
    <property type="term" value="C:membrane"/>
    <property type="evidence" value="ECO:0007669"/>
    <property type="project" value="UniProtKB-SubCell"/>
</dbReference>
<dbReference type="AlphaFoldDB" id="A0AA36CC15"/>
<dbReference type="Gene3D" id="3.40.50.300">
    <property type="entry name" value="P-loop containing nucleotide triphosphate hydrolases"/>
    <property type="match status" value="3"/>
</dbReference>
<name>A0AA36CC15_9BILA</name>
<feature type="transmembrane region" description="Helical" evidence="7">
    <location>
        <begin position="264"/>
        <end position="281"/>
    </location>
</feature>
<feature type="non-terminal residue" evidence="10">
    <location>
        <position position="1"/>
    </location>
</feature>
<dbReference type="GO" id="GO:0015421">
    <property type="term" value="F:ABC-type oligopeptide transporter activity"/>
    <property type="evidence" value="ECO:0007669"/>
    <property type="project" value="TreeGrafter"/>
</dbReference>
<keyword evidence="2" id="KW-0813">Transport</keyword>
<comment type="caution">
    <text evidence="10">The sequence shown here is derived from an EMBL/GenBank/DDBJ whole genome shotgun (WGS) entry which is preliminary data.</text>
</comment>
<evidence type="ECO:0000256" key="7">
    <source>
        <dbReference type="SAM" id="Phobius"/>
    </source>
</evidence>
<evidence type="ECO:0000256" key="6">
    <source>
        <dbReference type="ARBA" id="ARBA00023136"/>
    </source>
</evidence>
<protein>
    <submittedName>
        <fullName evidence="10">Uncharacterized protein</fullName>
    </submittedName>
</protein>
<dbReference type="SUPFAM" id="SSF52540">
    <property type="entry name" value="P-loop containing nucleoside triphosphate hydrolases"/>
    <property type="match status" value="2"/>
</dbReference>
<evidence type="ECO:0000256" key="1">
    <source>
        <dbReference type="ARBA" id="ARBA00004141"/>
    </source>
</evidence>
<dbReference type="InterPro" id="IPR039421">
    <property type="entry name" value="Type_1_exporter"/>
</dbReference>
<feature type="transmembrane region" description="Helical" evidence="7">
    <location>
        <begin position="117"/>
        <end position="140"/>
    </location>
</feature>
<reference evidence="10" key="1">
    <citation type="submission" date="2023-06" db="EMBL/GenBank/DDBJ databases">
        <authorList>
            <person name="Delattre M."/>
        </authorList>
    </citation>
    <scope>NUCLEOTIDE SEQUENCE</scope>
    <source>
        <strain evidence="10">AF72</strain>
    </source>
</reference>
<dbReference type="PROSITE" id="PS50929">
    <property type="entry name" value="ABC_TM1F"/>
    <property type="match status" value="1"/>
</dbReference>
<comment type="subcellular location">
    <subcellularLocation>
        <location evidence="1">Membrane</location>
        <topology evidence="1">Multi-pass membrane protein</topology>
    </subcellularLocation>
</comment>
<dbReference type="GO" id="GO:0005524">
    <property type="term" value="F:ATP binding"/>
    <property type="evidence" value="ECO:0007669"/>
    <property type="project" value="InterPro"/>
</dbReference>
<dbReference type="InterPro" id="IPR027417">
    <property type="entry name" value="P-loop_NTPase"/>
</dbReference>
<dbReference type="InterPro" id="IPR003439">
    <property type="entry name" value="ABC_transporter-like_ATP-bd"/>
</dbReference>
<dbReference type="Pfam" id="PF00664">
    <property type="entry name" value="ABC_membrane"/>
    <property type="match status" value="1"/>
</dbReference>
<dbReference type="EMBL" id="CATQJA010001147">
    <property type="protein sequence ID" value="CAJ0565992.1"/>
    <property type="molecule type" value="Genomic_DNA"/>
</dbReference>
<evidence type="ECO:0000259" key="9">
    <source>
        <dbReference type="PROSITE" id="PS50929"/>
    </source>
</evidence>
<dbReference type="Pfam" id="PF00005">
    <property type="entry name" value="ABC_tran"/>
    <property type="match status" value="1"/>
</dbReference>
<keyword evidence="4" id="KW-0677">Repeat</keyword>
<evidence type="ECO:0000313" key="10">
    <source>
        <dbReference type="EMBL" id="CAJ0565992.1"/>
    </source>
</evidence>